<gene>
    <name evidence="1" type="ORF">MBAV_002535</name>
</gene>
<dbReference type="Proteomes" id="UP000033423">
    <property type="component" value="Unassembled WGS sequence"/>
</dbReference>
<dbReference type="AlphaFoldDB" id="A0A0F3GTW7"/>
<comment type="caution">
    <text evidence="1">The sequence shown here is derived from an EMBL/GenBank/DDBJ whole genome shotgun (WGS) entry which is preliminary data.</text>
</comment>
<accession>A0A0F3GTW7</accession>
<reference evidence="1 2" key="1">
    <citation type="submission" date="2015-02" db="EMBL/GenBank/DDBJ databases">
        <title>Single-cell genomics of uncultivated deep-branching MTB reveals a conserved set of magnetosome genes.</title>
        <authorList>
            <person name="Kolinko S."/>
            <person name="Richter M."/>
            <person name="Glockner F.O."/>
            <person name="Brachmann A."/>
            <person name="Schuler D."/>
        </authorList>
    </citation>
    <scope>NUCLEOTIDE SEQUENCE [LARGE SCALE GENOMIC DNA]</scope>
    <source>
        <strain evidence="1">TM-1</strain>
    </source>
</reference>
<name>A0A0F3GTW7_9BACT</name>
<proteinExistence type="predicted"/>
<dbReference type="InterPro" id="IPR029044">
    <property type="entry name" value="Nucleotide-diphossugar_trans"/>
</dbReference>
<protein>
    <recommendedName>
        <fullName evidence="3">Glycosyltransferase</fullName>
    </recommendedName>
</protein>
<keyword evidence="2" id="KW-1185">Reference proteome</keyword>
<dbReference type="EMBL" id="LACI01001097">
    <property type="protein sequence ID" value="KJU85272.1"/>
    <property type="molecule type" value="Genomic_DNA"/>
</dbReference>
<evidence type="ECO:0008006" key="3">
    <source>
        <dbReference type="Google" id="ProtNLM"/>
    </source>
</evidence>
<dbReference type="SUPFAM" id="SSF53448">
    <property type="entry name" value="Nucleotide-diphospho-sugar transferases"/>
    <property type="match status" value="1"/>
</dbReference>
<evidence type="ECO:0000313" key="2">
    <source>
        <dbReference type="Proteomes" id="UP000033423"/>
    </source>
</evidence>
<sequence length="229" mass="25791">MKELMLVLRTMDMNHPGARRCIEHLKKTDLSMAELFIVDTVYGTDFNRGGYLEGFRKLAEGRPLVLLSDDVLIEDIHWLTQLRDIAAKSDVLVVGCQYRLEGSGVKVAGAIVDHAGVFGQIADLPAGAGSMAYVPLIPEGVVFVSEPEKISFDVDYQGSLCEADVCMQAWKMGKRVAVSLDPAIKRMMPPVTDNNPADREHFDRKWRDFINNSLYTVQELKWLERYLKK</sequence>
<evidence type="ECO:0000313" key="1">
    <source>
        <dbReference type="EMBL" id="KJU85272.1"/>
    </source>
</evidence>
<dbReference type="Gene3D" id="3.90.550.10">
    <property type="entry name" value="Spore Coat Polysaccharide Biosynthesis Protein SpsA, Chain A"/>
    <property type="match status" value="1"/>
</dbReference>
<organism evidence="1 2">
    <name type="scientific">Candidatus Magnetobacterium bavaricum</name>
    <dbReference type="NCBI Taxonomy" id="29290"/>
    <lineage>
        <taxon>Bacteria</taxon>
        <taxon>Pseudomonadati</taxon>
        <taxon>Nitrospirota</taxon>
        <taxon>Thermodesulfovibrionia</taxon>
        <taxon>Thermodesulfovibrionales</taxon>
        <taxon>Candidatus Magnetobacteriaceae</taxon>
        <taxon>Candidatus Magnetobacterium</taxon>
    </lineage>
</organism>